<sequence>MVGGVSAKKKNLQLRSSKSVSKEFGLAPFASRLYCSFQDDIKDFAQNVLMLPRLLDFSKPLLPLLS</sequence>
<reference evidence="1" key="2">
    <citation type="submission" date="2019-01" db="UniProtKB">
        <authorList>
            <consortium name="EnsemblPlants"/>
        </authorList>
    </citation>
    <scope>IDENTIFICATION</scope>
    <source>
        <strain evidence="1">cv. Heinz 1706</strain>
    </source>
</reference>
<accession>A0A3Q7GT00</accession>
<dbReference type="STRING" id="4081.A0A3Q7GT00"/>
<evidence type="ECO:0000313" key="2">
    <source>
        <dbReference type="Proteomes" id="UP000004994"/>
    </source>
</evidence>
<dbReference type="Proteomes" id="UP000004994">
    <property type="component" value="Chromosome 4"/>
</dbReference>
<proteinExistence type="predicted"/>
<dbReference type="PaxDb" id="4081-Solyc04g017770.1.1"/>
<dbReference type="AlphaFoldDB" id="A0A3Q7GT00"/>
<evidence type="ECO:0000313" key="1">
    <source>
        <dbReference type="EnsemblPlants" id="Solyc04g017770.1.1.1"/>
    </source>
</evidence>
<reference evidence="1" key="1">
    <citation type="journal article" date="2012" name="Nature">
        <title>The tomato genome sequence provides insights into fleshy fruit evolution.</title>
        <authorList>
            <consortium name="Tomato Genome Consortium"/>
        </authorList>
    </citation>
    <scope>NUCLEOTIDE SEQUENCE [LARGE SCALE GENOMIC DNA]</scope>
    <source>
        <strain evidence="1">cv. Heinz 1706</strain>
    </source>
</reference>
<protein>
    <submittedName>
        <fullName evidence="1">Uncharacterized protein</fullName>
    </submittedName>
</protein>
<keyword evidence="2" id="KW-1185">Reference proteome</keyword>
<dbReference type="EnsemblPlants" id="Solyc04g017770.1.1">
    <property type="protein sequence ID" value="Solyc04g017770.1.1.1"/>
    <property type="gene ID" value="Solyc04g017770.1"/>
</dbReference>
<organism evidence="1">
    <name type="scientific">Solanum lycopersicum</name>
    <name type="common">Tomato</name>
    <name type="synonym">Lycopersicon esculentum</name>
    <dbReference type="NCBI Taxonomy" id="4081"/>
    <lineage>
        <taxon>Eukaryota</taxon>
        <taxon>Viridiplantae</taxon>
        <taxon>Streptophyta</taxon>
        <taxon>Embryophyta</taxon>
        <taxon>Tracheophyta</taxon>
        <taxon>Spermatophyta</taxon>
        <taxon>Magnoliopsida</taxon>
        <taxon>eudicotyledons</taxon>
        <taxon>Gunneridae</taxon>
        <taxon>Pentapetalae</taxon>
        <taxon>asterids</taxon>
        <taxon>lamiids</taxon>
        <taxon>Solanales</taxon>
        <taxon>Solanaceae</taxon>
        <taxon>Solanoideae</taxon>
        <taxon>Solaneae</taxon>
        <taxon>Solanum</taxon>
        <taxon>Solanum subgen. Lycopersicon</taxon>
    </lineage>
</organism>
<name>A0A3Q7GT00_SOLLC</name>
<dbReference type="Gramene" id="Solyc04g017770.1.1">
    <property type="protein sequence ID" value="Solyc04g017770.1.1.1"/>
    <property type="gene ID" value="Solyc04g017770.1"/>
</dbReference>
<dbReference type="InParanoid" id="A0A3Q7GT00"/>